<evidence type="ECO:0000313" key="4">
    <source>
        <dbReference type="Proteomes" id="UP000022910"/>
    </source>
</evidence>
<dbReference type="EMBL" id="JEMT01026103">
    <property type="protein sequence ID" value="EXX59981.1"/>
    <property type="molecule type" value="Genomic_DNA"/>
</dbReference>
<name>A0A015KJX2_RHIIW</name>
<feature type="region of interest" description="Disordered" evidence="1">
    <location>
        <begin position="124"/>
        <end position="190"/>
    </location>
</feature>
<protein>
    <submittedName>
        <fullName evidence="3">Uncharacterized protein</fullName>
    </submittedName>
</protein>
<keyword evidence="2" id="KW-1133">Transmembrane helix</keyword>
<dbReference type="HOGENOM" id="CLU_084845_0_0_1"/>
<dbReference type="STRING" id="1432141.A0A015KJX2"/>
<gene>
    <name evidence="3" type="ORF">RirG_184100</name>
</gene>
<keyword evidence="2" id="KW-0812">Transmembrane</keyword>
<dbReference type="OrthoDB" id="2398331at2759"/>
<accession>A0A015KJX2</accession>
<keyword evidence="2" id="KW-0472">Membrane</keyword>
<evidence type="ECO:0000313" key="3">
    <source>
        <dbReference type="EMBL" id="EXX59981.1"/>
    </source>
</evidence>
<feature type="transmembrane region" description="Helical" evidence="2">
    <location>
        <begin position="262"/>
        <end position="281"/>
    </location>
</feature>
<dbReference type="Proteomes" id="UP000022910">
    <property type="component" value="Unassembled WGS sequence"/>
</dbReference>
<keyword evidence="4" id="KW-1185">Reference proteome</keyword>
<feature type="compositionally biased region" description="Pro residues" evidence="1">
    <location>
        <begin position="124"/>
        <end position="184"/>
    </location>
</feature>
<evidence type="ECO:0000256" key="1">
    <source>
        <dbReference type="SAM" id="MobiDB-lite"/>
    </source>
</evidence>
<proteinExistence type="predicted"/>
<dbReference type="AlphaFoldDB" id="A0A015KJX2"/>
<sequence>MEMQLVKRQSKSGSTICKLVLGGLQPAGKLLCCEDNNPCLANPSMCTSTKKMAHCWFISQLDACNRNDTLAQTVCQYQSGIYCLKGVTDLPYDTSKLSGWNVIEIILGRNIIASSINGYNYSLPPPPPPPPLQPSPPPPPPPPPPKGPAPGDPPAGGGPPVPGAPPPAASPAPAAPSPKGPADPPTELKNPKFIVCSDSMASGFCQIKDDSGYKSFKYDVEICDESIDIINSPPEVSYPVVTVTVTATPISNLSNHLDVGELHFLLLVVSLVTSLGSIIGWRKFGI</sequence>
<organism evidence="3 4">
    <name type="scientific">Rhizophagus irregularis (strain DAOM 197198w)</name>
    <name type="common">Glomus intraradices</name>
    <dbReference type="NCBI Taxonomy" id="1432141"/>
    <lineage>
        <taxon>Eukaryota</taxon>
        <taxon>Fungi</taxon>
        <taxon>Fungi incertae sedis</taxon>
        <taxon>Mucoromycota</taxon>
        <taxon>Glomeromycotina</taxon>
        <taxon>Glomeromycetes</taxon>
        <taxon>Glomerales</taxon>
        <taxon>Glomeraceae</taxon>
        <taxon>Rhizophagus</taxon>
    </lineage>
</organism>
<reference evidence="3 4" key="1">
    <citation type="submission" date="2014-02" db="EMBL/GenBank/DDBJ databases">
        <title>Single nucleus genome sequencing reveals high similarity among nuclei of an endomycorrhizal fungus.</title>
        <authorList>
            <person name="Lin K."/>
            <person name="Geurts R."/>
            <person name="Zhang Z."/>
            <person name="Limpens E."/>
            <person name="Saunders D.G."/>
            <person name="Mu D."/>
            <person name="Pang E."/>
            <person name="Cao H."/>
            <person name="Cha H."/>
            <person name="Lin T."/>
            <person name="Zhou Q."/>
            <person name="Shang Y."/>
            <person name="Li Y."/>
            <person name="Ivanov S."/>
            <person name="Sharma T."/>
            <person name="Velzen R.V."/>
            <person name="Ruijter N.D."/>
            <person name="Aanen D.K."/>
            <person name="Win J."/>
            <person name="Kamoun S."/>
            <person name="Bisseling T."/>
            <person name="Huang S."/>
        </authorList>
    </citation>
    <scope>NUCLEOTIDE SEQUENCE [LARGE SCALE GENOMIC DNA]</scope>
    <source>
        <strain evidence="4">DAOM197198w</strain>
    </source>
</reference>
<evidence type="ECO:0000256" key="2">
    <source>
        <dbReference type="SAM" id="Phobius"/>
    </source>
</evidence>
<comment type="caution">
    <text evidence="3">The sequence shown here is derived from an EMBL/GenBank/DDBJ whole genome shotgun (WGS) entry which is preliminary data.</text>
</comment>